<gene>
    <name evidence="4" type="ORF">MIZ03_1434</name>
</gene>
<dbReference type="SUPFAM" id="SSF55729">
    <property type="entry name" value="Acyl-CoA N-acyltransferases (Nat)"/>
    <property type="match status" value="1"/>
</dbReference>
<reference evidence="4 5" key="1">
    <citation type="journal article" date="2021" name="Microbiol. Spectr.">
        <title>A Single Bacterium Capable of Oxidation and Reduction of Iron at Circumneutral pH.</title>
        <authorList>
            <person name="Kato S."/>
            <person name="Ohkuma M."/>
        </authorList>
    </citation>
    <scope>NUCLEOTIDE SEQUENCE [LARGE SCALE GENOMIC DNA]</scope>
    <source>
        <strain evidence="4 5">MIZ03</strain>
    </source>
</reference>
<protein>
    <recommendedName>
        <fullName evidence="3">N-acetyltransferase domain-containing protein</fullName>
    </recommendedName>
</protein>
<evidence type="ECO:0000256" key="2">
    <source>
        <dbReference type="ARBA" id="ARBA00023315"/>
    </source>
</evidence>
<dbReference type="Gene3D" id="3.40.630.30">
    <property type="match status" value="1"/>
</dbReference>
<dbReference type="PANTHER" id="PTHR10545">
    <property type="entry name" value="DIAMINE N-ACETYLTRANSFERASE"/>
    <property type="match status" value="1"/>
</dbReference>
<dbReference type="Pfam" id="PF00583">
    <property type="entry name" value="Acetyltransf_1"/>
    <property type="match status" value="1"/>
</dbReference>
<dbReference type="PANTHER" id="PTHR10545:SF29">
    <property type="entry name" value="GH14572P-RELATED"/>
    <property type="match status" value="1"/>
</dbReference>
<dbReference type="CDD" id="cd04301">
    <property type="entry name" value="NAT_SF"/>
    <property type="match status" value="1"/>
</dbReference>
<evidence type="ECO:0000256" key="1">
    <source>
        <dbReference type="ARBA" id="ARBA00022679"/>
    </source>
</evidence>
<sequence>MVNASLPATLNPIDMTLITTQDPHFSLRFATPDDAQHVVDFMKKLGAYQKMLEKITATEASIRKLLTEGRGEAVFGSYDGQIVAFMYFCQTSSAFTGQQGLYIDGFLVDDCMRGKGLGTIMMAFMSKLALERGCQRLEWGCLDWNEPTIKFYRDLGATSVDIMTIYRFAPEQLQANAAQF</sequence>
<dbReference type="InterPro" id="IPR000182">
    <property type="entry name" value="GNAT_dom"/>
</dbReference>
<evidence type="ECO:0000259" key="3">
    <source>
        <dbReference type="PROSITE" id="PS51186"/>
    </source>
</evidence>
<dbReference type="EMBL" id="AP024238">
    <property type="protein sequence ID" value="BCO26551.1"/>
    <property type="molecule type" value="Genomic_DNA"/>
</dbReference>
<keyword evidence="2" id="KW-0012">Acyltransferase</keyword>
<dbReference type="Proteomes" id="UP000824366">
    <property type="component" value="Chromosome"/>
</dbReference>
<name>A0ABM7MK37_9BURK</name>
<proteinExistence type="predicted"/>
<dbReference type="InterPro" id="IPR051016">
    <property type="entry name" value="Diverse_Substrate_AcTransf"/>
</dbReference>
<dbReference type="InterPro" id="IPR016181">
    <property type="entry name" value="Acyl_CoA_acyltransferase"/>
</dbReference>
<evidence type="ECO:0000313" key="5">
    <source>
        <dbReference type="Proteomes" id="UP000824366"/>
    </source>
</evidence>
<accession>A0ABM7MK37</accession>
<feature type="domain" description="N-acetyltransferase" evidence="3">
    <location>
        <begin position="25"/>
        <end position="176"/>
    </location>
</feature>
<organism evidence="4 5">
    <name type="scientific">Rhodoferax lithotrophicus</name>
    <dbReference type="NCBI Taxonomy" id="2798804"/>
    <lineage>
        <taxon>Bacteria</taxon>
        <taxon>Pseudomonadati</taxon>
        <taxon>Pseudomonadota</taxon>
        <taxon>Betaproteobacteria</taxon>
        <taxon>Burkholderiales</taxon>
        <taxon>Comamonadaceae</taxon>
        <taxon>Rhodoferax</taxon>
    </lineage>
</organism>
<dbReference type="PROSITE" id="PS51186">
    <property type="entry name" value="GNAT"/>
    <property type="match status" value="1"/>
</dbReference>
<keyword evidence="1" id="KW-0808">Transferase</keyword>
<evidence type="ECO:0000313" key="4">
    <source>
        <dbReference type="EMBL" id="BCO26551.1"/>
    </source>
</evidence>
<keyword evidence="5" id="KW-1185">Reference proteome</keyword>